<proteinExistence type="predicted"/>
<comment type="caution">
    <text evidence="2">The sequence shown here is derived from an EMBL/GenBank/DDBJ whole genome shotgun (WGS) entry which is preliminary data.</text>
</comment>
<name>A0A645DQ36_9ZZZZ</name>
<reference evidence="2" key="1">
    <citation type="submission" date="2019-08" db="EMBL/GenBank/DDBJ databases">
        <authorList>
            <person name="Kucharzyk K."/>
            <person name="Murdoch R.W."/>
            <person name="Higgins S."/>
            <person name="Loffler F."/>
        </authorList>
    </citation>
    <scope>NUCLEOTIDE SEQUENCE</scope>
</reference>
<gene>
    <name evidence="2" type="ORF">SDC9_138566</name>
</gene>
<feature type="region of interest" description="Disordered" evidence="1">
    <location>
        <begin position="1"/>
        <end position="25"/>
    </location>
</feature>
<dbReference type="EMBL" id="VSSQ01038491">
    <property type="protein sequence ID" value="MPM91437.1"/>
    <property type="molecule type" value="Genomic_DNA"/>
</dbReference>
<feature type="compositionally biased region" description="Basic and acidic residues" evidence="1">
    <location>
        <begin position="14"/>
        <end position="25"/>
    </location>
</feature>
<protein>
    <submittedName>
        <fullName evidence="2">Uncharacterized protein</fullName>
    </submittedName>
</protein>
<sequence length="197" mass="21574">MNQLAGRRAQSLGLDRRQGDSDGHHVDIAAGADLLDGQRGHHIIAFAQGPDDVETLVGVDGATQRQSEVGIVEHRTPGLRGDHCREGGRGDRRLVVKVGRVGVPQRGGEFGYLGTAHPVRLGRRVDASDMVCRNGHPPKVSEAQTFNGRLRNADGRALWDGNETQRVSRCKVCLPSRLQNFISSRRSGVLRRFFLVM</sequence>
<evidence type="ECO:0000256" key="1">
    <source>
        <dbReference type="SAM" id="MobiDB-lite"/>
    </source>
</evidence>
<evidence type="ECO:0000313" key="2">
    <source>
        <dbReference type="EMBL" id="MPM91437.1"/>
    </source>
</evidence>
<organism evidence="2">
    <name type="scientific">bioreactor metagenome</name>
    <dbReference type="NCBI Taxonomy" id="1076179"/>
    <lineage>
        <taxon>unclassified sequences</taxon>
        <taxon>metagenomes</taxon>
        <taxon>ecological metagenomes</taxon>
    </lineage>
</organism>
<dbReference type="AlphaFoldDB" id="A0A645DQ36"/>
<accession>A0A645DQ36</accession>